<evidence type="ECO:0000256" key="1">
    <source>
        <dbReference type="SAM" id="Coils"/>
    </source>
</evidence>
<evidence type="ECO:0000256" key="2">
    <source>
        <dbReference type="SAM" id="MobiDB-lite"/>
    </source>
</evidence>
<dbReference type="EMBL" id="MU001793">
    <property type="protein sequence ID" value="KAF2798020.1"/>
    <property type="molecule type" value="Genomic_DNA"/>
</dbReference>
<dbReference type="Proteomes" id="UP000799757">
    <property type="component" value="Unassembled WGS sequence"/>
</dbReference>
<feature type="coiled-coil region" evidence="1">
    <location>
        <begin position="65"/>
        <end position="99"/>
    </location>
</feature>
<accession>A0A6A6XNG3</accession>
<dbReference type="OrthoDB" id="3777260at2759"/>
<feature type="compositionally biased region" description="Basic and acidic residues" evidence="2">
    <location>
        <begin position="202"/>
        <end position="212"/>
    </location>
</feature>
<feature type="region of interest" description="Disordered" evidence="2">
    <location>
        <begin position="24"/>
        <end position="64"/>
    </location>
</feature>
<gene>
    <name evidence="3" type="ORF">K505DRAFT_123749</name>
</gene>
<proteinExistence type="predicted"/>
<reference evidence="3" key="1">
    <citation type="journal article" date="2020" name="Stud. Mycol.">
        <title>101 Dothideomycetes genomes: a test case for predicting lifestyles and emergence of pathogens.</title>
        <authorList>
            <person name="Haridas S."/>
            <person name="Albert R."/>
            <person name="Binder M."/>
            <person name="Bloem J."/>
            <person name="Labutti K."/>
            <person name="Salamov A."/>
            <person name="Andreopoulos B."/>
            <person name="Baker S."/>
            <person name="Barry K."/>
            <person name="Bills G."/>
            <person name="Bluhm B."/>
            <person name="Cannon C."/>
            <person name="Castanera R."/>
            <person name="Culley D."/>
            <person name="Daum C."/>
            <person name="Ezra D."/>
            <person name="Gonzalez J."/>
            <person name="Henrissat B."/>
            <person name="Kuo A."/>
            <person name="Liang C."/>
            <person name="Lipzen A."/>
            <person name="Lutzoni F."/>
            <person name="Magnuson J."/>
            <person name="Mondo S."/>
            <person name="Nolan M."/>
            <person name="Ohm R."/>
            <person name="Pangilinan J."/>
            <person name="Park H.-J."/>
            <person name="Ramirez L."/>
            <person name="Alfaro M."/>
            <person name="Sun H."/>
            <person name="Tritt A."/>
            <person name="Yoshinaga Y."/>
            <person name="Zwiers L.-H."/>
            <person name="Turgeon B."/>
            <person name="Goodwin S."/>
            <person name="Spatafora J."/>
            <person name="Crous P."/>
            <person name="Grigoriev I."/>
        </authorList>
    </citation>
    <scope>NUCLEOTIDE SEQUENCE</scope>
    <source>
        <strain evidence="3">CBS 109.77</strain>
    </source>
</reference>
<sequence length="337" mass="38201">MPYYRLLVFNSLHAFPSGEALHHLQRGTSTNSRRIRHQSRDNLSVPESKPHTDRRNMAPKLDNDPVSLRAKLKVAEKNLKDAEEEIKELNSEIELLGEVNLDRKVEIDSLKKSLEAAEPTRVALTETIFDLLMDKMSKEDIKKVAREVEEKVQLGLLLGDRVDSGDGGELEEPIPRIVLETTLLKRDARVKQAKKVDDERRKAAANHNDDLKQLQQKPDISVAAGENSTNVVRLMRKRNADAIESPDTPRGSKGSRRVITCIQCYKQNLTCDNASPCKSCVHAERKCTRAACTHWETGKCIRPNCSRWHVEDGEGYVIQRVGKVFKSQNQQKKPRTN</sequence>
<feature type="region of interest" description="Disordered" evidence="2">
    <location>
        <begin position="202"/>
        <end position="227"/>
    </location>
</feature>
<name>A0A6A6XNG3_9PLEO</name>
<evidence type="ECO:0000313" key="3">
    <source>
        <dbReference type="EMBL" id="KAF2798020.1"/>
    </source>
</evidence>
<dbReference type="AlphaFoldDB" id="A0A6A6XNG3"/>
<keyword evidence="1" id="KW-0175">Coiled coil</keyword>
<keyword evidence="4" id="KW-1185">Reference proteome</keyword>
<evidence type="ECO:0000313" key="4">
    <source>
        <dbReference type="Proteomes" id="UP000799757"/>
    </source>
</evidence>
<protein>
    <submittedName>
        <fullName evidence="3">Uncharacterized protein</fullName>
    </submittedName>
</protein>
<organism evidence="3 4">
    <name type="scientific">Melanomma pulvis-pyrius CBS 109.77</name>
    <dbReference type="NCBI Taxonomy" id="1314802"/>
    <lineage>
        <taxon>Eukaryota</taxon>
        <taxon>Fungi</taxon>
        <taxon>Dikarya</taxon>
        <taxon>Ascomycota</taxon>
        <taxon>Pezizomycotina</taxon>
        <taxon>Dothideomycetes</taxon>
        <taxon>Pleosporomycetidae</taxon>
        <taxon>Pleosporales</taxon>
        <taxon>Melanommataceae</taxon>
        <taxon>Melanomma</taxon>
    </lineage>
</organism>